<proteinExistence type="predicted"/>
<organism evidence="4">
    <name type="scientific">hydrothermal vent metagenome</name>
    <dbReference type="NCBI Taxonomy" id="652676"/>
    <lineage>
        <taxon>unclassified sequences</taxon>
        <taxon>metagenomes</taxon>
        <taxon>ecological metagenomes</taxon>
    </lineage>
</organism>
<name>A0A3B0UMX3_9ZZZZ</name>
<evidence type="ECO:0000256" key="2">
    <source>
        <dbReference type="ARBA" id="ARBA00023136"/>
    </source>
</evidence>
<reference evidence="4" key="1">
    <citation type="submission" date="2018-06" db="EMBL/GenBank/DDBJ databases">
        <authorList>
            <person name="Zhirakovskaya E."/>
        </authorList>
    </citation>
    <scope>NUCLEOTIDE SEQUENCE</scope>
</reference>
<comment type="subcellular location">
    <subcellularLocation>
        <location evidence="1">Cell outer membrane</location>
    </subcellularLocation>
</comment>
<dbReference type="Gene3D" id="2.40.170.20">
    <property type="entry name" value="TonB-dependent receptor, beta-barrel domain"/>
    <property type="match status" value="1"/>
</dbReference>
<accession>A0A3B0UMX3</accession>
<keyword evidence="3" id="KW-0998">Cell outer membrane</keyword>
<dbReference type="GO" id="GO:0009279">
    <property type="term" value="C:cell outer membrane"/>
    <property type="evidence" value="ECO:0007669"/>
    <property type="project" value="UniProtKB-SubCell"/>
</dbReference>
<evidence type="ECO:0000313" key="4">
    <source>
        <dbReference type="EMBL" id="VAW30470.1"/>
    </source>
</evidence>
<dbReference type="SUPFAM" id="SSF56935">
    <property type="entry name" value="Porins"/>
    <property type="match status" value="1"/>
</dbReference>
<keyword evidence="2" id="KW-0472">Membrane</keyword>
<dbReference type="EMBL" id="UOET01000521">
    <property type="protein sequence ID" value="VAW30470.1"/>
    <property type="molecule type" value="Genomic_DNA"/>
</dbReference>
<protein>
    <submittedName>
        <fullName evidence="4">Thiamin-regulated outer membrane receptor Omr1</fullName>
    </submittedName>
</protein>
<gene>
    <name evidence="4" type="ORF">MNBD_BACTEROID07-1951</name>
</gene>
<keyword evidence="4" id="KW-0675">Receptor</keyword>
<evidence type="ECO:0000256" key="3">
    <source>
        <dbReference type="ARBA" id="ARBA00023237"/>
    </source>
</evidence>
<dbReference type="AlphaFoldDB" id="A0A3B0UMX3"/>
<sequence length="175" mass="20431">MEISTAWQITNKLVWNANVSLSQNKIKNFTEYVDNWNYWDDPANEPYQYEKSLGTTDISFSPGVIAGSILKLSPVKNLNIAWVSKYVGRQYIDNTSSKERSLHPYWVNNLRFNYSIHLRGIKTLGFMLNLNNIFSTEYETNAWVYRYVYNGARSEMNGYFPQAKFNFMGGINLKF</sequence>
<evidence type="ECO:0000256" key="1">
    <source>
        <dbReference type="ARBA" id="ARBA00004442"/>
    </source>
</evidence>
<dbReference type="InterPro" id="IPR036942">
    <property type="entry name" value="Beta-barrel_TonB_sf"/>
</dbReference>